<dbReference type="EMBL" id="QGKV02000832">
    <property type="protein sequence ID" value="KAF3546669.1"/>
    <property type="molecule type" value="Genomic_DNA"/>
</dbReference>
<organism evidence="1 2">
    <name type="scientific">Brassica cretica</name>
    <name type="common">Mustard</name>
    <dbReference type="NCBI Taxonomy" id="69181"/>
    <lineage>
        <taxon>Eukaryota</taxon>
        <taxon>Viridiplantae</taxon>
        <taxon>Streptophyta</taxon>
        <taxon>Embryophyta</taxon>
        <taxon>Tracheophyta</taxon>
        <taxon>Spermatophyta</taxon>
        <taxon>Magnoliopsida</taxon>
        <taxon>eudicotyledons</taxon>
        <taxon>Gunneridae</taxon>
        <taxon>Pentapetalae</taxon>
        <taxon>rosids</taxon>
        <taxon>malvids</taxon>
        <taxon>Brassicales</taxon>
        <taxon>Brassicaceae</taxon>
        <taxon>Brassiceae</taxon>
        <taxon>Brassica</taxon>
    </lineage>
</organism>
<reference evidence="1 2" key="1">
    <citation type="journal article" date="2020" name="BMC Genomics">
        <title>Intraspecific diversification of the crop wild relative Brassica cretica Lam. using demographic model selection.</title>
        <authorList>
            <person name="Kioukis A."/>
            <person name="Michalopoulou V.A."/>
            <person name="Briers L."/>
            <person name="Pirintsos S."/>
            <person name="Studholme D.J."/>
            <person name="Pavlidis P."/>
            <person name="Sarris P.F."/>
        </authorList>
    </citation>
    <scope>NUCLEOTIDE SEQUENCE [LARGE SCALE GENOMIC DNA]</scope>
    <source>
        <strain evidence="2">cv. PFS-1207/04</strain>
    </source>
</reference>
<sequence>MHGFVSYRRFGRARSLRNDQAVCVLGRYVATELWLELGRYVATEPSTELWLELGRYVASARSLRSNQALARSDRAWLVRGPIAILELARDRFGYVSVPLDNRYLVRLRFEQDFTARLFVKNL</sequence>
<keyword evidence="2" id="KW-1185">Reference proteome</keyword>
<evidence type="ECO:0000313" key="2">
    <source>
        <dbReference type="Proteomes" id="UP000266723"/>
    </source>
</evidence>
<evidence type="ECO:0000313" key="1">
    <source>
        <dbReference type="EMBL" id="KAF3546669.1"/>
    </source>
</evidence>
<comment type="caution">
    <text evidence="1">The sequence shown here is derived from an EMBL/GenBank/DDBJ whole genome shotgun (WGS) entry which is preliminary data.</text>
</comment>
<gene>
    <name evidence="1" type="ORF">DY000_02007894</name>
</gene>
<protein>
    <submittedName>
        <fullName evidence="1">Uncharacterized protein</fullName>
    </submittedName>
</protein>
<accession>A0ABQ7C3S9</accession>
<proteinExistence type="predicted"/>
<name>A0ABQ7C3S9_BRACR</name>
<dbReference type="Proteomes" id="UP000266723">
    <property type="component" value="Unassembled WGS sequence"/>
</dbReference>